<keyword evidence="6" id="KW-1185">Reference proteome</keyword>
<protein>
    <submittedName>
        <fullName evidence="5">Porin</fullName>
    </submittedName>
</protein>
<comment type="caution">
    <text evidence="5">The sequence shown here is derived from an EMBL/GenBank/DDBJ whole genome shotgun (WGS) entry which is preliminary data.</text>
</comment>
<dbReference type="STRING" id="1674920.ACR52_15955"/>
<dbReference type="Gene3D" id="2.40.160.10">
    <property type="entry name" value="Porin"/>
    <property type="match status" value="1"/>
</dbReference>
<dbReference type="GO" id="GO:0015288">
    <property type="term" value="F:porin activity"/>
    <property type="evidence" value="ECO:0007669"/>
    <property type="project" value="TreeGrafter"/>
</dbReference>
<evidence type="ECO:0000313" key="5">
    <source>
        <dbReference type="EMBL" id="KMT54655.1"/>
    </source>
</evidence>
<dbReference type="Proteomes" id="UP000037551">
    <property type="component" value="Unassembled WGS sequence"/>
</dbReference>
<comment type="similarity">
    <text evidence="1">Belongs to the outer membrane porin (Opr) (TC 1.B.25) family.</text>
</comment>
<feature type="chain" id="PRO_5005298137" evidence="4">
    <location>
        <begin position="26"/>
        <end position="418"/>
    </location>
</feature>
<evidence type="ECO:0000256" key="4">
    <source>
        <dbReference type="SAM" id="SignalP"/>
    </source>
</evidence>
<evidence type="ECO:0000256" key="3">
    <source>
        <dbReference type="ARBA" id="ARBA00022729"/>
    </source>
</evidence>
<dbReference type="PANTHER" id="PTHR34596:SF2">
    <property type="entry name" value="CHITOPORIN"/>
    <property type="match status" value="1"/>
</dbReference>
<evidence type="ECO:0000256" key="1">
    <source>
        <dbReference type="ARBA" id="ARBA00009075"/>
    </source>
</evidence>
<reference evidence="5 6" key="1">
    <citation type="submission" date="2015-06" db="EMBL/GenBank/DDBJ databases">
        <title>Draft genome sequence of an Antarctic Pseudomonas sp. strain KG01 with full potential for biotechnological applications.</title>
        <authorList>
            <person name="Pavlov M.S."/>
            <person name="Lira F."/>
            <person name="Martinez J.L."/>
            <person name="Marshall S.H."/>
        </authorList>
    </citation>
    <scope>NUCLEOTIDE SEQUENCE [LARGE SCALE GENOMIC DNA]</scope>
    <source>
        <strain evidence="5 6">KG01</strain>
    </source>
</reference>
<dbReference type="OrthoDB" id="6759120at2"/>
<accession>A0A0J8FWV9</accession>
<dbReference type="PANTHER" id="PTHR34596">
    <property type="entry name" value="CHITOPORIN"/>
    <property type="match status" value="1"/>
</dbReference>
<evidence type="ECO:0000313" key="6">
    <source>
        <dbReference type="Proteomes" id="UP000037551"/>
    </source>
</evidence>
<sequence>MRVSTRSALASLSLCTTAFPLHALADLIQDSKATLETRNYYFNRDYRQANAPQSQATEWAQGLVLRFESGFTDGTLGFGLDALGQVGLKLDSSPDHHGTGLLPYGDSGRAPDSYSELGVTGKVRYSQTVMKIGTLQPQLPVAAFNDTRLLPSTYSGELITSKEFDGLTLNLGRLEQQNLRDSSSNDSMSYAGVDTRYLDLAGGAYAVTPNLTASYYHARMKEIYSQDFVGFTHELPLGAGISLRSDLRYFVTHEDGEHRLRSAARVDGGRINNRFFNGMESLSIGGHRFGVGYQNLSGQGDFAYPGLDPYSVNLVTINVFTKAETDAWQLRYDYNFAAMGLPGLTFMTRYVSGSHIETNRVSGGTERERDTDLSYVVQSGTFKNLNVRLRNATLRSGSGLTTDINETRLIVGYNLPLF</sequence>
<dbReference type="PATRIC" id="fig|1674920.3.peg.1114"/>
<dbReference type="RefSeq" id="WP_048725943.1">
    <property type="nucleotide sequence ID" value="NZ_LFMW01000010.1"/>
</dbReference>
<proteinExistence type="inferred from homology"/>
<keyword evidence="3 4" id="KW-0732">Signal</keyword>
<evidence type="ECO:0000256" key="2">
    <source>
        <dbReference type="ARBA" id="ARBA00022448"/>
    </source>
</evidence>
<dbReference type="InterPro" id="IPR005318">
    <property type="entry name" value="OM_porin_bac"/>
</dbReference>
<keyword evidence="2" id="KW-0813">Transport</keyword>
<dbReference type="GO" id="GO:0016020">
    <property type="term" value="C:membrane"/>
    <property type="evidence" value="ECO:0007669"/>
    <property type="project" value="InterPro"/>
</dbReference>
<dbReference type="EMBL" id="LFMW01000010">
    <property type="protein sequence ID" value="KMT54655.1"/>
    <property type="molecule type" value="Genomic_DNA"/>
</dbReference>
<feature type="signal peptide" evidence="4">
    <location>
        <begin position="1"/>
        <end position="25"/>
    </location>
</feature>
<dbReference type="InterPro" id="IPR023614">
    <property type="entry name" value="Porin_dom_sf"/>
</dbReference>
<dbReference type="AlphaFoldDB" id="A0A0J8FWV9"/>
<gene>
    <name evidence="5" type="ORF">ACR52_15955</name>
</gene>
<name>A0A0J8FWV9_9PSED</name>
<dbReference type="Pfam" id="PF03573">
    <property type="entry name" value="OprD"/>
    <property type="match status" value="1"/>
</dbReference>
<organism evidence="5 6">
    <name type="scientific">Pseudomonas fildesensis</name>
    <dbReference type="NCBI Taxonomy" id="1674920"/>
    <lineage>
        <taxon>Bacteria</taxon>
        <taxon>Pseudomonadati</taxon>
        <taxon>Pseudomonadota</taxon>
        <taxon>Gammaproteobacteria</taxon>
        <taxon>Pseudomonadales</taxon>
        <taxon>Pseudomonadaceae</taxon>
        <taxon>Pseudomonas</taxon>
    </lineage>
</organism>